<dbReference type="Gene3D" id="3.40.50.720">
    <property type="entry name" value="NAD(P)-binding Rossmann-like Domain"/>
    <property type="match status" value="1"/>
</dbReference>
<evidence type="ECO:0000256" key="3">
    <source>
        <dbReference type="ARBA" id="ARBA00023002"/>
    </source>
</evidence>
<organism evidence="4 5">
    <name type="scientific">Amylocarpus encephaloides</name>
    <dbReference type="NCBI Taxonomy" id="45428"/>
    <lineage>
        <taxon>Eukaryota</taxon>
        <taxon>Fungi</taxon>
        <taxon>Dikarya</taxon>
        <taxon>Ascomycota</taxon>
        <taxon>Pezizomycotina</taxon>
        <taxon>Leotiomycetes</taxon>
        <taxon>Helotiales</taxon>
        <taxon>Helotiales incertae sedis</taxon>
        <taxon>Amylocarpus</taxon>
    </lineage>
</organism>
<protein>
    <submittedName>
        <fullName evidence="4">Aflatoxin biosynthesis ketoreductase-like protein nor-1</fullName>
    </submittedName>
</protein>
<dbReference type="PANTHER" id="PTHR43544">
    <property type="entry name" value="SHORT-CHAIN DEHYDROGENASE/REDUCTASE"/>
    <property type="match status" value="1"/>
</dbReference>
<dbReference type="AlphaFoldDB" id="A0A9P7Y9B3"/>
<dbReference type="SUPFAM" id="SSF51735">
    <property type="entry name" value="NAD(P)-binding Rossmann-fold domains"/>
    <property type="match status" value="1"/>
</dbReference>
<dbReference type="GO" id="GO:0005737">
    <property type="term" value="C:cytoplasm"/>
    <property type="evidence" value="ECO:0007669"/>
    <property type="project" value="TreeGrafter"/>
</dbReference>
<dbReference type="Proteomes" id="UP000824998">
    <property type="component" value="Unassembled WGS sequence"/>
</dbReference>
<dbReference type="OrthoDB" id="9876299at2759"/>
<sequence>MSSKVYLVTGANRGLGRGFIVEFAKRTNTTIIAGVRDLESPSSKSLATLPVAAGTKIIAVQIEVASQSSIKAAIKTLQEVHNITTIDVVISNAGISAYYGSAATTPLEQVREHFEVNAIGTLSLFQETWPLLQKSKQPTFMAISTGISSLGAIDAYPMQATAYGMSKVAVNYAMRKMHFENEGLVTFVICPGWVDTDMGSFGAKTVGMEKAPVTVEQSIGGIVKKLDAATRETVGGTFLSFDDAKYPW</sequence>
<accession>A0A9P7Y9B3</accession>
<comment type="caution">
    <text evidence="4">The sequence shown here is derived from an EMBL/GenBank/DDBJ whole genome shotgun (WGS) entry which is preliminary data.</text>
</comment>
<dbReference type="GO" id="GO:0016491">
    <property type="term" value="F:oxidoreductase activity"/>
    <property type="evidence" value="ECO:0007669"/>
    <property type="project" value="UniProtKB-KW"/>
</dbReference>
<evidence type="ECO:0000313" key="4">
    <source>
        <dbReference type="EMBL" id="KAG9229509.1"/>
    </source>
</evidence>
<dbReference type="EMBL" id="MU251760">
    <property type="protein sequence ID" value="KAG9229509.1"/>
    <property type="molecule type" value="Genomic_DNA"/>
</dbReference>
<evidence type="ECO:0000313" key="5">
    <source>
        <dbReference type="Proteomes" id="UP000824998"/>
    </source>
</evidence>
<keyword evidence="2" id="KW-0521">NADP</keyword>
<evidence type="ECO:0000256" key="1">
    <source>
        <dbReference type="ARBA" id="ARBA00006484"/>
    </source>
</evidence>
<dbReference type="CDD" id="cd05325">
    <property type="entry name" value="carb_red_sniffer_like_SDR_c"/>
    <property type="match status" value="1"/>
</dbReference>
<dbReference type="InterPro" id="IPR036291">
    <property type="entry name" value="NAD(P)-bd_dom_sf"/>
</dbReference>
<comment type="similarity">
    <text evidence="1">Belongs to the short-chain dehydrogenases/reductases (SDR) family.</text>
</comment>
<dbReference type="PRINTS" id="PR00081">
    <property type="entry name" value="GDHRDH"/>
</dbReference>
<keyword evidence="3" id="KW-0560">Oxidoreductase</keyword>
<reference evidence="4" key="1">
    <citation type="journal article" date="2021" name="IMA Fungus">
        <title>Genomic characterization of three marine fungi, including Emericellopsis atlantica sp. nov. with signatures of a generalist lifestyle and marine biomass degradation.</title>
        <authorList>
            <person name="Hagestad O.C."/>
            <person name="Hou L."/>
            <person name="Andersen J.H."/>
            <person name="Hansen E.H."/>
            <person name="Altermark B."/>
            <person name="Li C."/>
            <person name="Kuhnert E."/>
            <person name="Cox R.J."/>
            <person name="Crous P.W."/>
            <person name="Spatafora J.W."/>
            <person name="Lail K."/>
            <person name="Amirebrahimi M."/>
            <person name="Lipzen A."/>
            <person name="Pangilinan J."/>
            <person name="Andreopoulos W."/>
            <person name="Hayes R.D."/>
            <person name="Ng V."/>
            <person name="Grigoriev I.V."/>
            <person name="Jackson S.A."/>
            <person name="Sutton T.D.S."/>
            <person name="Dobson A.D.W."/>
            <person name="Rama T."/>
        </authorList>
    </citation>
    <scope>NUCLEOTIDE SEQUENCE</scope>
    <source>
        <strain evidence="4">TRa018bII</strain>
    </source>
</reference>
<gene>
    <name evidence="4" type="ORF">BJ875DRAFT_474654</name>
</gene>
<dbReference type="Pfam" id="PF00106">
    <property type="entry name" value="adh_short"/>
    <property type="match status" value="1"/>
</dbReference>
<name>A0A9P7Y9B3_9HELO</name>
<dbReference type="PANTHER" id="PTHR43544:SF7">
    <property type="entry name" value="NADB-LER2"/>
    <property type="match status" value="1"/>
</dbReference>
<proteinExistence type="inferred from homology"/>
<dbReference type="InterPro" id="IPR051468">
    <property type="entry name" value="Fungal_SecMetab_SDRs"/>
</dbReference>
<dbReference type="InterPro" id="IPR002347">
    <property type="entry name" value="SDR_fam"/>
</dbReference>
<keyword evidence="5" id="KW-1185">Reference proteome</keyword>
<evidence type="ECO:0000256" key="2">
    <source>
        <dbReference type="ARBA" id="ARBA00022857"/>
    </source>
</evidence>